<protein>
    <submittedName>
        <fullName evidence="10">LGFP repeat-containing protein</fullName>
    </submittedName>
</protein>
<comment type="similarity">
    <text evidence="1 7">Belongs to the peptidase S8 family.</text>
</comment>
<evidence type="ECO:0000256" key="1">
    <source>
        <dbReference type="ARBA" id="ARBA00011073"/>
    </source>
</evidence>
<dbReference type="InterPro" id="IPR003961">
    <property type="entry name" value="FN3_dom"/>
</dbReference>
<dbReference type="Pfam" id="PF00082">
    <property type="entry name" value="Peptidase_S8"/>
    <property type="match status" value="1"/>
</dbReference>
<evidence type="ECO:0000256" key="5">
    <source>
        <dbReference type="ARBA" id="ARBA00023295"/>
    </source>
</evidence>
<dbReference type="SMART" id="SM00060">
    <property type="entry name" value="FN3"/>
    <property type="match status" value="3"/>
</dbReference>
<dbReference type="PROSITE" id="PS50853">
    <property type="entry name" value="FN3"/>
    <property type="match status" value="2"/>
</dbReference>
<evidence type="ECO:0000259" key="9">
    <source>
        <dbReference type="PROSITE" id="PS50853"/>
    </source>
</evidence>
<feature type="domain" description="Fibronectin type-III" evidence="9">
    <location>
        <begin position="711"/>
        <end position="799"/>
    </location>
</feature>
<feature type="signal peptide" evidence="8">
    <location>
        <begin position="1"/>
        <end position="31"/>
    </location>
</feature>
<keyword evidence="6" id="KW-0624">Polysaccharide degradation</keyword>
<reference evidence="10 11" key="1">
    <citation type="submission" date="2019-07" db="EMBL/GenBank/DDBJ databases">
        <title>R&amp;d 2014.</title>
        <authorList>
            <person name="Klenk H.-P."/>
        </authorList>
    </citation>
    <scope>NUCLEOTIDE SEQUENCE [LARGE SCALE GENOMIC DNA]</scope>
    <source>
        <strain evidence="10 11">DSM 45764</strain>
    </source>
</reference>
<dbReference type="InterPro" id="IPR023828">
    <property type="entry name" value="Peptidase_S8_Ser-AS"/>
</dbReference>
<dbReference type="Proteomes" id="UP000321490">
    <property type="component" value="Unassembled WGS sequence"/>
</dbReference>
<dbReference type="Pfam" id="PF00041">
    <property type="entry name" value="fn3"/>
    <property type="match status" value="2"/>
</dbReference>
<organism evidence="10 11">
    <name type="scientific">Modestobacter roseus</name>
    <dbReference type="NCBI Taxonomy" id="1181884"/>
    <lineage>
        <taxon>Bacteria</taxon>
        <taxon>Bacillati</taxon>
        <taxon>Actinomycetota</taxon>
        <taxon>Actinomycetes</taxon>
        <taxon>Geodermatophilales</taxon>
        <taxon>Geodermatophilaceae</taxon>
        <taxon>Modestobacter</taxon>
    </lineage>
</organism>
<gene>
    <name evidence="10" type="ORF">JD78_02769</name>
</gene>
<dbReference type="PRINTS" id="PR00014">
    <property type="entry name" value="FNTYPEIII"/>
</dbReference>
<feature type="chain" id="PRO_5038721626" evidence="8">
    <location>
        <begin position="32"/>
        <end position="1240"/>
    </location>
</feature>
<dbReference type="PROSITE" id="PS00137">
    <property type="entry name" value="SUBTILASE_HIS"/>
    <property type="match status" value="1"/>
</dbReference>
<dbReference type="Gene3D" id="2.60.40.10">
    <property type="entry name" value="Immunoglobulins"/>
    <property type="match status" value="2"/>
</dbReference>
<evidence type="ECO:0000256" key="7">
    <source>
        <dbReference type="PROSITE-ProRule" id="PRU01240"/>
    </source>
</evidence>
<name>A0A562IUN5_9ACTN</name>
<dbReference type="RefSeq" id="WP_153359115.1">
    <property type="nucleotide sequence ID" value="NZ_JABGDC010000052.1"/>
</dbReference>
<dbReference type="PANTHER" id="PTHR43806:SF11">
    <property type="entry name" value="CEREVISIN-RELATED"/>
    <property type="match status" value="1"/>
</dbReference>
<keyword evidence="2 7" id="KW-0645">Protease</keyword>
<feature type="domain" description="Fibronectin type-III" evidence="9">
    <location>
        <begin position="621"/>
        <end position="710"/>
    </location>
</feature>
<dbReference type="CDD" id="cd00063">
    <property type="entry name" value="FN3"/>
    <property type="match status" value="2"/>
</dbReference>
<dbReference type="SUPFAM" id="SSF49265">
    <property type="entry name" value="Fibronectin type III"/>
    <property type="match status" value="1"/>
</dbReference>
<dbReference type="GO" id="GO:0016798">
    <property type="term" value="F:hydrolase activity, acting on glycosyl bonds"/>
    <property type="evidence" value="ECO:0007669"/>
    <property type="project" value="UniProtKB-KW"/>
</dbReference>
<feature type="active site" description="Charge relay system" evidence="7">
    <location>
        <position position="149"/>
    </location>
</feature>
<dbReference type="InterPro" id="IPR013783">
    <property type="entry name" value="Ig-like_fold"/>
</dbReference>
<evidence type="ECO:0000256" key="8">
    <source>
        <dbReference type="SAM" id="SignalP"/>
    </source>
</evidence>
<dbReference type="OrthoDB" id="9798386at2"/>
<accession>A0A562IUN5</accession>
<dbReference type="GO" id="GO:0004252">
    <property type="term" value="F:serine-type endopeptidase activity"/>
    <property type="evidence" value="ECO:0007669"/>
    <property type="project" value="UniProtKB-UniRule"/>
</dbReference>
<comment type="caution">
    <text evidence="10">The sequence shown here is derived from an EMBL/GenBank/DDBJ whole genome shotgun (WGS) entry which is preliminary data.</text>
</comment>
<evidence type="ECO:0000256" key="2">
    <source>
        <dbReference type="ARBA" id="ARBA00022670"/>
    </source>
</evidence>
<dbReference type="Pfam" id="PF08310">
    <property type="entry name" value="LGFP"/>
    <property type="match status" value="7"/>
</dbReference>
<dbReference type="InterPro" id="IPR036116">
    <property type="entry name" value="FN3_sf"/>
</dbReference>
<dbReference type="InterPro" id="IPR022398">
    <property type="entry name" value="Peptidase_S8_His-AS"/>
</dbReference>
<evidence type="ECO:0000313" key="11">
    <source>
        <dbReference type="Proteomes" id="UP000321490"/>
    </source>
</evidence>
<dbReference type="EMBL" id="VLKF01000001">
    <property type="protein sequence ID" value="TWH74234.1"/>
    <property type="molecule type" value="Genomic_DNA"/>
</dbReference>
<feature type="active site" description="Charge relay system" evidence="7">
    <location>
        <position position="121"/>
    </location>
</feature>
<evidence type="ECO:0000313" key="10">
    <source>
        <dbReference type="EMBL" id="TWH74234.1"/>
    </source>
</evidence>
<keyword evidence="5" id="KW-0326">Glycosidase</keyword>
<dbReference type="AlphaFoldDB" id="A0A562IUN5"/>
<dbReference type="PRINTS" id="PR00723">
    <property type="entry name" value="SUBTILISIN"/>
</dbReference>
<dbReference type="PANTHER" id="PTHR43806">
    <property type="entry name" value="PEPTIDASE S8"/>
    <property type="match status" value="1"/>
</dbReference>
<proteinExistence type="inferred from homology"/>
<dbReference type="InterPro" id="IPR015500">
    <property type="entry name" value="Peptidase_S8_subtilisin-rel"/>
</dbReference>
<feature type="active site" description="Charge relay system" evidence="7">
    <location>
        <position position="304"/>
    </location>
</feature>
<evidence type="ECO:0000256" key="4">
    <source>
        <dbReference type="ARBA" id="ARBA00022825"/>
    </source>
</evidence>
<dbReference type="PROSITE" id="PS51892">
    <property type="entry name" value="SUBTILASE"/>
    <property type="match status" value="1"/>
</dbReference>
<keyword evidence="11" id="KW-1185">Reference proteome</keyword>
<dbReference type="InterPro" id="IPR036852">
    <property type="entry name" value="Peptidase_S8/S53_dom_sf"/>
</dbReference>
<dbReference type="InterPro" id="IPR000209">
    <property type="entry name" value="Peptidase_S8/S53_dom"/>
</dbReference>
<dbReference type="SUPFAM" id="SSF52743">
    <property type="entry name" value="Subtilisin-like"/>
    <property type="match status" value="1"/>
</dbReference>
<evidence type="ECO:0000256" key="3">
    <source>
        <dbReference type="ARBA" id="ARBA00022801"/>
    </source>
</evidence>
<evidence type="ECO:0000256" key="6">
    <source>
        <dbReference type="ARBA" id="ARBA00023326"/>
    </source>
</evidence>
<dbReference type="GO" id="GO:0006508">
    <property type="term" value="P:proteolysis"/>
    <property type="evidence" value="ECO:0007669"/>
    <property type="project" value="UniProtKB-KW"/>
</dbReference>
<sequence>MHRPARGRLARALTASVGAILFCVAVPGAAAAEEQTTVDVLRIVDGEYVVETLVVSAPGAEATADRLTADPGVVAASPQVTYRTAGTPDPAWEADDPGAVSDVRSVWPRTRGAGQVVAVLDDVSALTHMDFSGAETPGKSFAVGGTGYHGTAVASVVAARADNGLASAGMAPEAGIMPVQVCGVDGCSSAAVARGILWATDQGADVINMSFAGPDYSDVTAAAVQYALDHGVSVVAAAGNDAASGAPIPYPAALNGVIAVSATTAQGVPAPWAVHGWQVDLSTVGEGVFVALPAQQSGHRDGTSFSAPAIAGTAALLRAAHPGISPARVQAALQAGASAGSTWDRAYGAGRLDVPAAFAAADRTGAAPTVTPSSQAVDVTWAAVPGATAYTVRVDGVVAAQVGGTGAHVAGLVDGTQVAVDVQPDGGARSQPSLATVGAEAPGAPVVHSAALRGSSADAFLDLQVSVAGMPAAEYSLIRDGVTIGSFPLALTGSATLQSLRIGAMPTGPVRWQLRGVDGLGRTSVLSEPVSTGAGQPAAPRAVTGLTARIEGDHARLTWTALGDGYRYRVRVDGGTVATPRSSGVALDVPPAHVTRTYEVSAIDAWDQVGPATTVDLLRTRPSAPTGVSAQAGTGRATVWWTPALPNGSAVTGYAVTAAPGGATVTTTGATNVVVPGLDNGTAYTFTVTATNDLGTSPASVASSPVTPIAVPGVPTAVTAVAHDGSATVSWTAPATGGPVERYLIRSPQLPHLESSTSATTLLVEGLTNGVAYTFRVRAVNIAGTGPDGVATAAVTPVARNPITLLHEQTGGDAGPLGPPRGAEVCGLRDGGCLRPYARGTVYWSPDTGAHPVSGGIASRWAQQGWEFGPLGYPVTPPDCQASDGTCVQEFEGGTVVAGRRGAWAVTGKLESAWYDRDAEFGDLGFPVGEQVCGLRAGGCLQRFDGGSLYSSPASGVFPVLDPVAAGWARQGWESGPLGYPVTDMGCQPGDGGCFQHFQGGTVMWSPSSGAWPVSGALRDGWFASGSEAGRLRYPTSGATCGLRNGGCLQRFQGGALYWSPRTGAHAVTEPMSTPWARWGWEFGLLGYPVSGMGCGLAGGGCYQHFEGGTLIGPAGALPRVVSGPLRDRWFASRSEAGPLGHPAADPVCGLRGGGCWQAFAGGAIYWSPSTGAWAVSPPFLAAWASQGWEGGWLGYPVSAATCVTPDQCQQLFEHGTISRSPSTGIRFTRNHTFAPQRPA</sequence>
<dbReference type="InterPro" id="IPR013207">
    <property type="entry name" value="LGFP"/>
</dbReference>
<dbReference type="PROSITE" id="PS00138">
    <property type="entry name" value="SUBTILASE_SER"/>
    <property type="match status" value="1"/>
</dbReference>
<keyword evidence="4 7" id="KW-0720">Serine protease</keyword>
<dbReference type="InterPro" id="IPR050131">
    <property type="entry name" value="Peptidase_S8_subtilisin-like"/>
</dbReference>
<dbReference type="Gene3D" id="3.40.50.200">
    <property type="entry name" value="Peptidase S8/S53 domain"/>
    <property type="match status" value="1"/>
</dbReference>
<keyword evidence="6" id="KW-0119">Carbohydrate metabolism</keyword>
<keyword evidence="3 7" id="KW-0378">Hydrolase</keyword>
<dbReference type="GO" id="GO:0000272">
    <property type="term" value="P:polysaccharide catabolic process"/>
    <property type="evidence" value="ECO:0007669"/>
    <property type="project" value="UniProtKB-KW"/>
</dbReference>
<keyword evidence="8" id="KW-0732">Signal</keyword>